<evidence type="ECO:0000256" key="7">
    <source>
        <dbReference type="ARBA" id="ARBA00023169"/>
    </source>
</evidence>
<sequence>MSRPAMEGRRIQLYLLMLLADTLILLGSFIAAGGLYRNQWPHELAIAMGWAFLPIFLVIAVHQRCYSIRALDEIRYAIGQVGVALILSAMLCMVMIFYAKAATEFSRVMLSLALVLAFSGMALFRAGLHYGMRRVYGPSVSSVLVVMDGGPKVDFRGAQVVHAEDFDISGVHTSPDSLDRIGRLMRGMDRVVVSCAVDRRSQWASVMRGAGVRGEVISNALQELGAIALEREGGQSFLVVSTGPLALHARIIKRVMDLAITIPALIVLSPVMLLVALLIKLEDGGPVFFVQQRMGAHNCLFDMLKFRSMRHGKGDRRGARSTSRDDDRITRVGAFIRKTSIDELPQLFNVLRSEMSIVGPRPHALGSQAGEKLFWEVHRDYWQRHALKPGLTGLAQIRGHRGATETEDHLKDRLEADLEYIRNWSIWRDVTIIFATARVLVHPNAY</sequence>
<evidence type="ECO:0000256" key="8">
    <source>
        <dbReference type="SAM" id="Phobius"/>
    </source>
</evidence>
<evidence type="ECO:0000259" key="9">
    <source>
        <dbReference type="Pfam" id="PF02397"/>
    </source>
</evidence>
<evidence type="ECO:0000256" key="4">
    <source>
        <dbReference type="ARBA" id="ARBA00022692"/>
    </source>
</evidence>
<evidence type="ECO:0000256" key="2">
    <source>
        <dbReference type="ARBA" id="ARBA00006464"/>
    </source>
</evidence>
<dbReference type="EMBL" id="JAIGNU010000001">
    <property type="protein sequence ID" value="MBX7500038.1"/>
    <property type="molecule type" value="Genomic_DNA"/>
</dbReference>
<reference evidence="10 11" key="1">
    <citation type="submission" date="2021-08" db="EMBL/GenBank/DDBJ databases">
        <title>Comparative Genomics Analysis of the Genus Qipengyuania Reveals Extensive Genetic Diversity and Metabolic Versatility, Including the Description of Fifteen Novel Species.</title>
        <authorList>
            <person name="Liu Y."/>
        </authorList>
    </citation>
    <scope>NUCLEOTIDE SEQUENCE [LARGE SCALE GENOMIC DNA]</scope>
    <source>
        <strain evidence="10 11">YG27</strain>
    </source>
</reference>
<feature type="transmembrane region" description="Helical" evidence="8">
    <location>
        <begin position="44"/>
        <end position="62"/>
    </location>
</feature>
<protein>
    <submittedName>
        <fullName evidence="10">Exopolysaccharide biosynthesis polyprenyl glycosylphosphotransferase</fullName>
    </submittedName>
</protein>
<dbReference type="NCBIfam" id="TIGR03025">
    <property type="entry name" value="EPS_sugtrans"/>
    <property type="match status" value="1"/>
</dbReference>
<comment type="subcellular location">
    <subcellularLocation>
        <location evidence="1">Membrane</location>
        <topology evidence="1">Multi-pass membrane protein</topology>
    </subcellularLocation>
</comment>
<organism evidence="10 11">
    <name type="scientific">Qipengyuania mesophila</name>
    <dbReference type="NCBI Taxonomy" id="2867246"/>
    <lineage>
        <taxon>Bacteria</taxon>
        <taxon>Pseudomonadati</taxon>
        <taxon>Pseudomonadota</taxon>
        <taxon>Alphaproteobacteria</taxon>
        <taxon>Sphingomonadales</taxon>
        <taxon>Erythrobacteraceae</taxon>
        <taxon>Qipengyuania</taxon>
    </lineage>
</organism>
<evidence type="ECO:0000256" key="1">
    <source>
        <dbReference type="ARBA" id="ARBA00004141"/>
    </source>
</evidence>
<feature type="transmembrane region" description="Helical" evidence="8">
    <location>
        <begin position="74"/>
        <end position="99"/>
    </location>
</feature>
<evidence type="ECO:0000256" key="5">
    <source>
        <dbReference type="ARBA" id="ARBA00022989"/>
    </source>
</evidence>
<feature type="domain" description="Bacterial sugar transferase" evidence="9">
    <location>
        <begin position="253"/>
        <end position="441"/>
    </location>
</feature>
<keyword evidence="5 8" id="KW-1133">Transmembrane helix</keyword>
<gene>
    <name evidence="10" type="ORF">K3181_01110</name>
</gene>
<evidence type="ECO:0000256" key="6">
    <source>
        <dbReference type="ARBA" id="ARBA00023136"/>
    </source>
</evidence>
<keyword evidence="6 8" id="KW-0472">Membrane</keyword>
<keyword evidence="7" id="KW-0270">Exopolysaccharide synthesis</keyword>
<evidence type="ECO:0000256" key="3">
    <source>
        <dbReference type="ARBA" id="ARBA00022679"/>
    </source>
</evidence>
<comment type="caution">
    <text evidence="10">The sequence shown here is derived from an EMBL/GenBank/DDBJ whole genome shotgun (WGS) entry which is preliminary data.</text>
</comment>
<name>A0ABS7JR23_9SPHN</name>
<dbReference type="InterPro" id="IPR003362">
    <property type="entry name" value="Bact_transf"/>
</dbReference>
<comment type="similarity">
    <text evidence="2">Belongs to the bacterial sugar transferase family.</text>
</comment>
<feature type="transmembrane region" description="Helical" evidence="8">
    <location>
        <begin position="258"/>
        <end position="279"/>
    </location>
</feature>
<keyword evidence="11" id="KW-1185">Reference proteome</keyword>
<dbReference type="PANTHER" id="PTHR30576">
    <property type="entry name" value="COLANIC BIOSYNTHESIS UDP-GLUCOSE LIPID CARRIER TRANSFERASE"/>
    <property type="match status" value="1"/>
</dbReference>
<dbReference type="RefSeq" id="WP_221600013.1">
    <property type="nucleotide sequence ID" value="NZ_JAIGNU010000001.1"/>
</dbReference>
<dbReference type="InterPro" id="IPR017475">
    <property type="entry name" value="EPS_sugar_tfrase"/>
</dbReference>
<dbReference type="PANTHER" id="PTHR30576:SF0">
    <property type="entry name" value="UNDECAPRENYL-PHOSPHATE N-ACETYLGALACTOSAMINYL 1-PHOSPHATE TRANSFERASE-RELATED"/>
    <property type="match status" value="1"/>
</dbReference>
<feature type="transmembrane region" description="Helical" evidence="8">
    <location>
        <begin position="105"/>
        <end position="124"/>
    </location>
</feature>
<evidence type="ECO:0000313" key="10">
    <source>
        <dbReference type="EMBL" id="MBX7500038.1"/>
    </source>
</evidence>
<dbReference type="Proteomes" id="UP000782554">
    <property type="component" value="Unassembled WGS sequence"/>
</dbReference>
<evidence type="ECO:0000313" key="11">
    <source>
        <dbReference type="Proteomes" id="UP000782554"/>
    </source>
</evidence>
<dbReference type="Pfam" id="PF02397">
    <property type="entry name" value="Bac_transf"/>
    <property type="match status" value="1"/>
</dbReference>
<proteinExistence type="inferred from homology"/>
<keyword evidence="3" id="KW-0808">Transferase</keyword>
<feature type="transmembrane region" description="Helical" evidence="8">
    <location>
        <begin position="12"/>
        <end position="32"/>
    </location>
</feature>
<keyword evidence="4 8" id="KW-0812">Transmembrane</keyword>
<accession>A0ABS7JR23</accession>